<evidence type="ECO:0000313" key="1">
    <source>
        <dbReference type="EMBL" id="OCH90445.1"/>
    </source>
</evidence>
<dbReference type="AlphaFoldDB" id="A0A8E2DJI4"/>
<dbReference type="EMBL" id="KV722404">
    <property type="protein sequence ID" value="OCH90445.1"/>
    <property type="molecule type" value="Genomic_DNA"/>
</dbReference>
<sequence length="183" mass="20221">MHSHSPRNAYRSWSGMNRTCRRIGQCLTKMIPGIRRGPRKPIRKEVASATMDACVAEDRNERVIQAGTAPESLAPPATSGICTETRMAVVRVADIVQKNTGPEVLAAPRMVLCEDDDDEPVGRVGFEKLHVVDVVDCIAKLEDECSRRAPFVSVAGIYQSLKQPTFFLRSVSGRYRAAAPLRR</sequence>
<evidence type="ECO:0000313" key="2">
    <source>
        <dbReference type="Proteomes" id="UP000250043"/>
    </source>
</evidence>
<protein>
    <submittedName>
        <fullName evidence="1">Uncharacterized protein</fullName>
    </submittedName>
</protein>
<reference evidence="1 2" key="1">
    <citation type="submission" date="2016-07" db="EMBL/GenBank/DDBJ databases">
        <title>Draft genome of the white-rot fungus Obba rivulosa 3A-2.</title>
        <authorList>
            <consortium name="DOE Joint Genome Institute"/>
            <person name="Miettinen O."/>
            <person name="Riley R."/>
            <person name="Acob R."/>
            <person name="Barry K."/>
            <person name="Cullen D."/>
            <person name="De Vries R."/>
            <person name="Hainaut M."/>
            <person name="Hatakka A."/>
            <person name="Henrissat B."/>
            <person name="Hilden K."/>
            <person name="Kuo R."/>
            <person name="Labutti K."/>
            <person name="Lipzen A."/>
            <person name="Makela M.R."/>
            <person name="Sandor L."/>
            <person name="Spatafora J.W."/>
            <person name="Grigoriev I.V."/>
            <person name="Hibbett D.S."/>
        </authorList>
    </citation>
    <scope>NUCLEOTIDE SEQUENCE [LARGE SCALE GENOMIC DNA]</scope>
    <source>
        <strain evidence="1 2">3A-2</strain>
    </source>
</reference>
<accession>A0A8E2DJI4</accession>
<proteinExistence type="predicted"/>
<organism evidence="1 2">
    <name type="scientific">Obba rivulosa</name>
    <dbReference type="NCBI Taxonomy" id="1052685"/>
    <lineage>
        <taxon>Eukaryota</taxon>
        <taxon>Fungi</taxon>
        <taxon>Dikarya</taxon>
        <taxon>Basidiomycota</taxon>
        <taxon>Agaricomycotina</taxon>
        <taxon>Agaricomycetes</taxon>
        <taxon>Polyporales</taxon>
        <taxon>Gelatoporiaceae</taxon>
        <taxon>Obba</taxon>
    </lineage>
</organism>
<dbReference type="Proteomes" id="UP000250043">
    <property type="component" value="Unassembled WGS sequence"/>
</dbReference>
<gene>
    <name evidence="1" type="ORF">OBBRIDRAFT_825949</name>
</gene>
<name>A0A8E2DJI4_9APHY</name>
<keyword evidence="2" id="KW-1185">Reference proteome</keyword>